<dbReference type="Pfam" id="PF20168">
    <property type="entry name" value="PDS5"/>
    <property type="match status" value="1"/>
</dbReference>
<dbReference type="InterPro" id="IPR033031">
    <property type="entry name" value="Scc2/Nipped-B"/>
</dbReference>
<dbReference type="InterPro" id="IPR024986">
    <property type="entry name" value="Nipped-B_C"/>
</dbReference>
<dbReference type="GO" id="GO:0010468">
    <property type="term" value="P:regulation of gene expression"/>
    <property type="evidence" value="ECO:0007669"/>
    <property type="project" value="InterPro"/>
</dbReference>
<keyword evidence="1" id="KW-0677">Repeat</keyword>
<feature type="region of interest" description="Disordered" evidence="2">
    <location>
        <begin position="358"/>
        <end position="413"/>
    </location>
</feature>
<feature type="compositionally biased region" description="Basic and acidic residues" evidence="2">
    <location>
        <begin position="1973"/>
        <end position="1984"/>
    </location>
</feature>
<dbReference type="eggNOG" id="KOG1020">
    <property type="taxonomic scope" value="Eukaryota"/>
</dbReference>
<dbReference type="GO" id="GO:1990414">
    <property type="term" value="P:replication-born double-strand break repair via sister chromatid exchange"/>
    <property type="evidence" value="ECO:0007669"/>
    <property type="project" value="TreeGrafter"/>
</dbReference>
<evidence type="ECO:0000313" key="5">
    <source>
        <dbReference type="Proteomes" id="UP000053201"/>
    </source>
</evidence>
<dbReference type="GO" id="GO:0003682">
    <property type="term" value="F:chromatin binding"/>
    <property type="evidence" value="ECO:0007669"/>
    <property type="project" value="TreeGrafter"/>
</dbReference>
<feature type="compositionally biased region" description="Polar residues" evidence="2">
    <location>
        <begin position="364"/>
        <end position="376"/>
    </location>
</feature>
<dbReference type="Pfam" id="PF12830">
    <property type="entry name" value="Nipped-B_C"/>
    <property type="match status" value="1"/>
</dbReference>
<dbReference type="InterPro" id="IPR011989">
    <property type="entry name" value="ARM-like"/>
</dbReference>
<dbReference type="OMA" id="GSTDWPA"/>
<dbReference type="CDD" id="cd23958">
    <property type="entry name" value="SCC2"/>
    <property type="match status" value="1"/>
</dbReference>
<dbReference type="VEuPathDB" id="FungiDB:SPPG_08618"/>
<organism evidence="4 5">
    <name type="scientific">Spizellomyces punctatus (strain DAOM BR117)</name>
    <dbReference type="NCBI Taxonomy" id="645134"/>
    <lineage>
        <taxon>Eukaryota</taxon>
        <taxon>Fungi</taxon>
        <taxon>Fungi incertae sedis</taxon>
        <taxon>Chytridiomycota</taxon>
        <taxon>Chytridiomycota incertae sedis</taxon>
        <taxon>Chytridiomycetes</taxon>
        <taxon>Spizellomycetales</taxon>
        <taxon>Spizellomycetaceae</taxon>
        <taxon>Spizellomyces</taxon>
    </lineage>
</organism>
<feature type="region of interest" description="Disordered" evidence="2">
    <location>
        <begin position="1973"/>
        <end position="2075"/>
    </location>
</feature>
<evidence type="ECO:0000256" key="2">
    <source>
        <dbReference type="SAM" id="MobiDB-lite"/>
    </source>
</evidence>
<proteinExistence type="inferred from homology"/>
<comment type="similarity">
    <text evidence="1">Belongs to the SCC2/Nipped-B family.</text>
</comment>
<keyword evidence="1" id="KW-0539">Nucleus</keyword>
<feature type="region of interest" description="Disordered" evidence="2">
    <location>
        <begin position="520"/>
        <end position="548"/>
    </location>
</feature>
<feature type="region of interest" description="Disordered" evidence="2">
    <location>
        <begin position="307"/>
        <end position="341"/>
    </location>
</feature>
<dbReference type="FunCoup" id="A0A0L0H5N1">
    <property type="interactions" value="160"/>
</dbReference>
<keyword evidence="5" id="KW-1185">Reference proteome</keyword>
<dbReference type="GO" id="GO:0034087">
    <property type="term" value="P:establishment of mitotic sister chromatid cohesion"/>
    <property type="evidence" value="ECO:0007669"/>
    <property type="project" value="TreeGrafter"/>
</dbReference>
<sequence length="2082" mass="231053">MQAGFLFRTESFRPPSQTDQPPQPPAEVFANQQLVECPSGTALGTCTDVVGALRAQPLAPLTPAIDAANLLPDLTLLKLLPRSLLDDTDCNAVMKRIDGMTLPVVQDLIGNVDISYLRLRTSSFALPHRRHTLYQQRGGSRDGDPPALAQNILNFSAMLPIQRTQSRANVDFAIPRTSIFNSQPSLLQSASILNSDNASEVHPLVETAQNFVSHPAYIGAADSATIEYDKEVDQGSLRTTTLPTPSPVFLSRTVSLSQRRLSDAPSHQEQNIIFPPTPKEVSGVIMHDQSMDGERAVVGRNVRHAAGPMDVTPGHHEPDIPAMLDGENSTPRGPGSIKRRRTSFAEVQVLIDAKRRSFSPATAVPNNTNHNVSEYSQHNELDSKDPLSPALKKRKRSVNPESDDQHRVADQSHSLKRCSELIESLLAAEDCLLKESEVDEGTSLFFDRGGLVTCGILTELNKYLIKLDTVNDILQLIEEVGRSSMKRLSKIVEARVKDAEYLDPGFGNFGRLRATKQSKKISGEEHDGGTSFVGASPNMERTSGNGISEEDYGRHFGAAMTRIETSLDACLTAFLLLSREGRTPASDKGAVDTIFSEDLTLSCLNLLKTQLNQTLYAALQLMTREGDELTSDVQRMRAGCDRIKLTSRLAVVVVKITRIMDRMCDCLDMGVFGDDLVITVAFIALSPFFAEGAAFGNAIGLDKLQLRGIYLSRTIFGRYAKHRNFMLEEICGNCSKLGGSKKISKQFKLADGTSVQMVTALVLQLVQSCCLHIALEQAAKDLLRRSSETSEDSAKVQLRTTTSQEEKRSNMATDDVHVEGYSEEQGEWQSIEKFSLACKSGIDAASHCAHYFLRFLLNRCTQPTCESLTPKVERGRGARKGQSSNDAEYKAFLDGFLQDLLVMLNTPEWPAAELLSMIFSRLAVQVLDDVKRQGDTAIRAMAVEWLGAVCAKIRAQPFKHRQAGMPEILLRLPSADLTPDTSVSSVSALRELQNLVMRWLDAGRTEDPTILTAKTFFISTWAYGIRLTPSEQWSVGLKDTVRTLFFDYGEAVLDIPLKPYYHSTSNILASEAVNSPFGATLELRPTIGFCVEALAARQALYESFEQFMVRIGNALDSEVVMLRTKALKALQGVFVADSSVLGYGNMRKLLEARMMDLSTSVRDAAIELVGKFLISGDKQLIKEYYPIISDRIMDVGVNVRKRIVKLLRDIYMREVKLEGDDDKSIVVDIIVKLLGRLVDEENSVKDLAFKSLQEIWFTFNHSEVPGFGHEAHSLPCKHEPPKWASWSSLSTSTRSDIRKRALLMVEAVASHANAPNLFGNLVRRCLLDTGKVDRNDIMNVCRTAVECLIEEILCLEERSCKVAIKDILSLLQEFSAIFPTLIAPHLKTLQPYLKGPVHDGGTEQKIAQIVIVIIHNIISVIQHPDLDEWTSIEVDLTTALNKGSQQLVAVAVPCLCAIVANMTRHYHKLTKVLKTCIDFTRKTEAAVMSKKNVPAGAWRMTWRCLLIVAQLARYYDFDGNRAKLGEPALKDLREITSGSILNAVCELVLFFLEPRSEEGTKAIALTALGHLFMAYPRLMLRDDVRSVMNVVFAGQSILLKVNLLKVFLDFLKNEQQKDAQKKDNAVHEHIDIKVLIGNAEEMAEAGISSSVMQTYLDRMLDCLLSSNLQLMRVAFEVTELILEQGLVHPLLCMPPIVALEANPVPEIRDRALRLHEYLAEKHASFIHAKNMDCVKQMYEYVSALTKATEGEIKIGSSTVMGYFKIESVGDGGTITSYEAMLGRMYSLIQGIRPRRNEFLMNMVKLLDVPLTTEAGHMMDIDYCRFVAENLALFEYKTQEEVLQVIYHAYRALSVGGETILRYVESLDDVSVADEGKEMPLLVVAKASLGMGMLLLLQTHLQNLYALSSARVSGYRPNDGPRSAEKPAARASGAPLTLSWERMPFAKDKVMSTEADYRKQCRKFKELIDADYRTSREDVEPREGEEAQFATATPDKHSPRQMEDGSPRPSDSKMVTKRSRTANGDTTPRRRSSATKRKSKSGAKGGRGISVTPTKRKRKSIINVSSDEMDTDNDPDFILACPK</sequence>
<dbReference type="RefSeq" id="XP_016604063.1">
    <property type="nucleotide sequence ID" value="XM_016756764.1"/>
</dbReference>
<dbReference type="Gene3D" id="1.25.10.10">
    <property type="entry name" value="Leucine-rich Repeat Variant"/>
    <property type="match status" value="1"/>
</dbReference>
<evidence type="ECO:0000259" key="3">
    <source>
        <dbReference type="Pfam" id="PF12830"/>
    </source>
</evidence>
<dbReference type="GO" id="GO:0090694">
    <property type="term" value="C:Scc2-Scc4 cohesin loading complex"/>
    <property type="evidence" value="ECO:0007669"/>
    <property type="project" value="TreeGrafter"/>
</dbReference>
<dbReference type="GeneID" id="27691768"/>
<comment type="subcellular location">
    <subcellularLocation>
        <location evidence="1">Nucleus</location>
    </subcellularLocation>
</comment>
<evidence type="ECO:0000256" key="1">
    <source>
        <dbReference type="RuleBase" id="RU364107"/>
    </source>
</evidence>
<dbReference type="InterPro" id="IPR016024">
    <property type="entry name" value="ARM-type_fold"/>
</dbReference>
<evidence type="ECO:0000313" key="4">
    <source>
        <dbReference type="EMBL" id="KNC96023.1"/>
    </source>
</evidence>
<dbReference type="Proteomes" id="UP000053201">
    <property type="component" value="Unassembled WGS sequence"/>
</dbReference>
<dbReference type="SUPFAM" id="SSF48371">
    <property type="entry name" value="ARM repeat"/>
    <property type="match status" value="1"/>
</dbReference>
<dbReference type="OrthoDB" id="418242at2759"/>
<dbReference type="GO" id="GO:0061775">
    <property type="term" value="F:cohesin loader activity"/>
    <property type="evidence" value="ECO:0007669"/>
    <property type="project" value="InterPro"/>
</dbReference>
<feature type="compositionally biased region" description="Basic and acidic residues" evidence="2">
    <location>
        <begin position="1993"/>
        <end position="2005"/>
    </location>
</feature>
<feature type="region of interest" description="Disordered" evidence="2">
    <location>
        <begin position="793"/>
        <end position="814"/>
    </location>
</feature>
<dbReference type="EMBL" id="KQ257472">
    <property type="protein sequence ID" value="KNC96023.1"/>
    <property type="molecule type" value="Genomic_DNA"/>
</dbReference>
<keyword evidence="1" id="KW-0131">Cell cycle</keyword>
<feature type="compositionally biased region" description="Basic residues" evidence="2">
    <location>
        <begin position="2028"/>
        <end position="2040"/>
    </location>
</feature>
<protein>
    <recommendedName>
        <fullName evidence="1">Sister chromatid cohesion protein</fullName>
    </recommendedName>
</protein>
<dbReference type="PANTHER" id="PTHR21704">
    <property type="entry name" value="NIPPED-B-LIKE PROTEIN DELANGIN SCC2-RELATED"/>
    <property type="match status" value="1"/>
</dbReference>
<gene>
    <name evidence="4" type="ORF">SPPG_08618</name>
</gene>
<dbReference type="GO" id="GO:0140588">
    <property type="term" value="P:chromatin looping"/>
    <property type="evidence" value="ECO:0007669"/>
    <property type="project" value="InterPro"/>
</dbReference>
<dbReference type="PANTHER" id="PTHR21704:SF18">
    <property type="entry name" value="NIPPED-B-LIKE PROTEIN"/>
    <property type="match status" value="1"/>
</dbReference>
<feature type="compositionally biased region" description="Basic and acidic residues" evidence="2">
    <location>
        <begin position="804"/>
        <end position="814"/>
    </location>
</feature>
<accession>A0A0L0H5N1</accession>
<dbReference type="InParanoid" id="A0A0L0H5N1"/>
<dbReference type="STRING" id="645134.A0A0L0H5N1"/>
<feature type="domain" description="Sister chromatid cohesion C-terminal" evidence="3">
    <location>
        <begin position="1648"/>
        <end position="1848"/>
    </location>
</feature>
<reference evidence="4 5" key="1">
    <citation type="submission" date="2009-08" db="EMBL/GenBank/DDBJ databases">
        <title>The Genome Sequence of Spizellomyces punctatus strain DAOM BR117.</title>
        <authorList>
            <consortium name="The Broad Institute Genome Sequencing Platform"/>
            <person name="Russ C."/>
            <person name="Cuomo C."/>
            <person name="Shea T."/>
            <person name="Young S.K."/>
            <person name="Zeng Q."/>
            <person name="Koehrsen M."/>
            <person name="Haas B."/>
            <person name="Borodovsky M."/>
            <person name="Guigo R."/>
            <person name="Alvarado L."/>
            <person name="Berlin A."/>
            <person name="Bochicchio J."/>
            <person name="Borenstein D."/>
            <person name="Chapman S."/>
            <person name="Chen Z."/>
            <person name="Engels R."/>
            <person name="Freedman E."/>
            <person name="Gellesch M."/>
            <person name="Goldberg J."/>
            <person name="Griggs A."/>
            <person name="Gujja S."/>
            <person name="Heiman D."/>
            <person name="Hepburn T."/>
            <person name="Howarth C."/>
            <person name="Jen D."/>
            <person name="Larson L."/>
            <person name="Lewis B."/>
            <person name="Mehta T."/>
            <person name="Park D."/>
            <person name="Pearson M."/>
            <person name="Roberts A."/>
            <person name="Saif S."/>
            <person name="Shenoy N."/>
            <person name="Sisk P."/>
            <person name="Stolte C."/>
            <person name="Sykes S."/>
            <person name="Thomson T."/>
            <person name="Walk T."/>
            <person name="White J."/>
            <person name="Yandava C."/>
            <person name="Burger G."/>
            <person name="Gray M.W."/>
            <person name="Holland P.W.H."/>
            <person name="King N."/>
            <person name="Lang F.B.F."/>
            <person name="Roger A.J."/>
            <person name="Ruiz-Trillo I."/>
            <person name="Lander E."/>
            <person name="Nusbaum C."/>
        </authorList>
    </citation>
    <scope>NUCLEOTIDE SEQUENCE [LARGE SCALE GENOMIC DNA]</scope>
    <source>
        <strain evidence="4 5">DAOM BR117</strain>
    </source>
</reference>
<dbReference type="GO" id="GO:0071169">
    <property type="term" value="P:establishment of protein localization to chromatin"/>
    <property type="evidence" value="ECO:0007669"/>
    <property type="project" value="TreeGrafter"/>
</dbReference>
<name>A0A0L0H5N1_SPIPD</name>